<feature type="region of interest" description="Disordered" evidence="1">
    <location>
        <begin position="1"/>
        <end position="25"/>
    </location>
</feature>
<dbReference type="Proteomes" id="UP001195483">
    <property type="component" value="Unassembled WGS sequence"/>
</dbReference>
<feature type="compositionally biased region" description="Polar residues" evidence="1">
    <location>
        <begin position="1"/>
        <end position="12"/>
    </location>
</feature>
<dbReference type="EMBL" id="JAEAOA010001532">
    <property type="protein sequence ID" value="KAK3583173.1"/>
    <property type="molecule type" value="Genomic_DNA"/>
</dbReference>
<protein>
    <submittedName>
        <fullName evidence="2">Uncharacterized protein</fullName>
    </submittedName>
</protein>
<reference evidence="2" key="3">
    <citation type="submission" date="2023-05" db="EMBL/GenBank/DDBJ databases">
        <authorList>
            <person name="Smith C.H."/>
        </authorList>
    </citation>
    <scope>NUCLEOTIDE SEQUENCE</scope>
    <source>
        <strain evidence="2">CHS0354</strain>
        <tissue evidence="2">Mantle</tissue>
    </source>
</reference>
<evidence type="ECO:0000313" key="3">
    <source>
        <dbReference type="Proteomes" id="UP001195483"/>
    </source>
</evidence>
<evidence type="ECO:0000313" key="2">
    <source>
        <dbReference type="EMBL" id="KAK3583173.1"/>
    </source>
</evidence>
<comment type="caution">
    <text evidence="2">The sequence shown here is derived from an EMBL/GenBank/DDBJ whole genome shotgun (WGS) entry which is preliminary data.</text>
</comment>
<evidence type="ECO:0000256" key="1">
    <source>
        <dbReference type="SAM" id="MobiDB-lite"/>
    </source>
</evidence>
<reference evidence="2" key="1">
    <citation type="journal article" date="2021" name="Genome Biol. Evol.">
        <title>A High-Quality Reference Genome for a Parasitic Bivalve with Doubly Uniparental Inheritance (Bivalvia: Unionida).</title>
        <authorList>
            <person name="Smith C.H."/>
        </authorList>
    </citation>
    <scope>NUCLEOTIDE SEQUENCE</scope>
    <source>
        <strain evidence="2">CHS0354</strain>
    </source>
</reference>
<name>A0AAE0S0W5_9BIVA</name>
<gene>
    <name evidence="2" type="ORF">CHS0354_025690</name>
</gene>
<dbReference type="AlphaFoldDB" id="A0AAE0S0W5"/>
<proteinExistence type="predicted"/>
<reference evidence="2" key="2">
    <citation type="journal article" date="2021" name="Genome Biol. Evol.">
        <title>Developing a high-quality reference genome for a parasitic bivalve with doubly uniparental inheritance (Bivalvia: Unionida).</title>
        <authorList>
            <person name="Smith C.H."/>
        </authorList>
    </citation>
    <scope>NUCLEOTIDE SEQUENCE</scope>
    <source>
        <strain evidence="2">CHS0354</strain>
        <tissue evidence="2">Mantle</tissue>
    </source>
</reference>
<accession>A0AAE0S0W5</accession>
<feature type="region of interest" description="Disordered" evidence="1">
    <location>
        <begin position="54"/>
        <end position="125"/>
    </location>
</feature>
<keyword evidence="3" id="KW-1185">Reference proteome</keyword>
<sequence>MPWKTQYVTTESQTDRVPVNGKRRHSWQDVRVKDILMQAPGKDSIYPEMMKPVETKPRRSFSEKYFQPGQKRNHRRSESWNHNQVTKMGDFGDSATTKEASHPALQHQEHLQQNQFQEGNGEHRR</sequence>
<organism evidence="2 3">
    <name type="scientific">Potamilus streckersoni</name>
    <dbReference type="NCBI Taxonomy" id="2493646"/>
    <lineage>
        <taxon>Eukaryota</taxon>
        <taxon>Metazoa</taxon>
        <taxon>Spiralia</taxon>
        <taxon>Lophotrochozoa</taxon>
        <taxon>Mollusca</taxon>
        <taxon>Bivalvia</taxon>
        <taxon>Autobranchia</taxon>
        <taxon>Heteroconchia</taxon>
        <taxon>Palaeoheterodonta</taxon>
        <taxon>Unionida</taxon>
        <taxon>Unionoidea</taxon>
        <taxon>Unionidae</taxon>
        <taxon>Ambleminae</taxon>
        <taxon>Lampsilini</taxon>
        <taxon>Potamilus</taxon>
    </lineage>
</organism>